<reference evidence="2 3" key="1">
    <citation type="submission" date="2013-04" db="EMBL/GenBank/DDBJ databases">
        <title>Hyphomonas hirschiana VP5 Genome Sequencing.</title>
        <authorList>
            <person name="Lai Q."/>
            <person name="Shao Z."/>
        </authorList>
    </citation>
    <scope>NUCLEOTIDE SEQUENCE [LARGE SCALE GENOMIC DNA]</scope>
    <source>
        <strain evidence="2 3">VP5</strain>
    </source>
</reference>
<organism evidence="2 3">
    <name type="scientific">Hyphomonas hirschiana VP5</name>
    <dbReference type="NCBI Taxonomy" id="1280951"/>
    <lineage>
        <taxon>Bacteria</taxon>
        <taxon>Pseudomonadati</taxon>
        <taxon>Pseudomonadota</taxon>
        <taxon>Alphaproteobacteria</taxon>
        <taxon>Hyphomonadales</taxon>
        <taxon>Hyphomonadaceae</taxon>
        <taxon>Hyphomonas</taxon>
    </lineage>
</organism>
<accession>A0A059G0M3</accession>
<sequence length="184" mass="20706">MEKLLAERCGNLKAGLAEAAFSGLWRLPMTDDFNRYQTTELPPGYTQLAWHRGFGRQIGPLFEKREDGVLMRAFRVEEYHTNGMSNAHGGMMMTFADMAWGAAVEKDDDTWWVTVRLMCDFLSGASLGSFVEGKGVIVGRQDDIFTVEGRIWSGDKLLMRGTGIFKVIPRREEGKPFVRTQAST</sequence>
<evidence type="ECO:0000313" key="3">
    <source>
        <dbReference type="Proteomes" id="UP000025061"/>
    </source>
</evidence>
<dbReference type="InterPro" id="IPR029069">
    <property type="entry name" value="HotDog_dom_sf"/>
</dbReference>
<dbReference type="Pfam" id="PF03061">
    <property type="entry name" value="4HBT"/>
    <property type="match status" value="1"/>
</dbReference>
<gene>
    <name evidence="2" type="ORF">HHI_02360</name>
</gene>
<dbReference type="Proteomes" id="UP000025061">
    <property type="component" value="Unassembled WGS sequence"/>
</dbReference>
<dbReference type="EMBL" id="ARYI01000001">
    <property type="protein sequence ID" value="KCZ96485.1"/>
    <property type="molecule type" value="Genomic_DNA"/>
</dbReference>
<proteinExistence type="predicted"/>
<dbReference type="PATRIC" id="fig|1280951.3.peg.476"/>
<dbReference type="InterPro" id="IPR006683">
    <property type="entry name" value="Thioestr_dom"/>
</dbReference>
<evidence type="ECO:0000313" key="2">
    <source>
        <dbReference type="EMBL" id="KCZ96485.1"/>
    </source>
</evidence>
<evidence type="ECO:0000259" key="1">
    <source>
        <dbReference type="Pfam" id="PF03061"/>
    </source>
</evidence>
<dbReference type="GO" id="GO:0016790">
    <property type="term" value="F:thiolester hydrolase activity"/>
    <property type="evidence" value="ECO:0007669"/>
    <property type="project" value="UniProtKB-ARBA"/>
</dbReference>
<keyword evidence="3" id="KW-1185">Reference proteome</keyword>
<dbReference type="CDD" id="cd03443">
    <property type="entry name" value="PaaI_thioesterase"/>
    <property type="match status" value="1"/>
</dbReference>
<feature type="domain" description="Thioesterase" evidence="1">
    <location>
        <begin position="86"/>
        <end position="156"/>
    </location>
</feature>
<protein>
    <submittedName>
        <fullName evidence="2">Thioesterase family protein</fullName>
    </submittedName>
</protein>
<comment type="caution">
    <text evidence="2">The sequence shown here is derived from an EMBL/GenBank/DDBJ whole genome shotgun (WGS) entry which is preliminary data.</text>
</comment>
<dbReference type="Gene3D" id="3.10.129.10">
    <property type="entry name" value="Hotdog Thioesterase"/>
    <property type="match status" value="1"/>
</dbReference>
<dbReference type="AlphaFoldDB" id="A0A059G0M3"/>
<dbReference type="SUPFAM" id="SSF54637">
    <property type="entry name" value="Thioesterase/thiol ester dehydrase-isomerase"/>
    <property type="match status" value="1"/>
</dbReference>
<name>A0A059G0M3_9PROT</name>